<dbReference type="Proteomes" id="UP000294929">
    <property type="component" value="Unassembled WGS sequence"/>
</dbReference>
<accession>A0A1A0MQN9</accession>
<organism evidence="1 3">
    <name type="scientific">Mycolicibacterium mucogenicum</name>
    <name type="common">Mycobacterium mucogenicum</name>
    <dbReference type="NCBI Taxonomy" id="56689"/>
    <lineage>
        <taxon>Bacteria</taxon>
        <taxon>Bacillati</taxon>
        <taxon>Actinomycetota</taxon>
        <taxon>Actinomycetes</taxon>
        <taxon>Mycobacteriales</taxon>
        <taxon>Mycobacteriaceae</taxon>
        <taxon>Mycolicibacterium</taxon>
    </lineage>
</organism>
<comment type="caution">
    <text evidence="1">The sequence shown here is derived from an EMBL/GenBank/DDBJ whole genome shotgun (WGS) entry which is preliminary data.</text>
</comment>
<dbReference type="EMBL" id="LZSF01000121">
    <property type="protein sequence ID" value="OBA87702.1"/>
    <property type="molecule type" value="Genomic_DNA"/>
</dbReference>
<dbReference type="InterPro" id="IPR036513">
    <property type="entry name" value="STAS_dom_sf"/>
</dbReference>
<dbReference type="InterPro" id="IPR021866">
    <property type="entry name" value="SpoIIAA-like"/>
</dbReference>
<evidence type="ECO:0000313" key="2">
    <source>
        <dbReference type="EMBL" id="TDK84803.1"/>
    </source>
</evidence>
<dbReference type="RefSeq" id="WP_064858873.1">
    <property type="nucleotide sequence ID" value="NZ_LZSF01000121.1"/>
</dbReference>
<reference evidence="2 4" key="2">
    <citation type="submission" date="2019-01" db="EMBL/GenBank/DDBJ databases">
        <title>High-quality-draft genome sequences of five non-tuberculosis mycobacteriaceae isolated from a nosocomial environment.</title>
        <authorList>
            <person name="Tiago I."/>
            <person name="Alarico S."/>
            <person name="Pereira S.G."/>
            <person name="Coelho C."/>
            <person name="Maranha A."/>
            <person name="Empadinhas N."/>
        </authorList>
    </citation>
    <scope>NUCLEOTIDE SEQUENCE [LARGE SCALE GENOMIC DNA]</scope>
    <source>
        <strain evidence="2 4">24AIII</strain>
    </source>
</reference>
<evidence type="ECO:0000313" key="3">
    <source>
        <dbReference type="Proteomes" id="UP000093962"/>
    </source>
</evidence>
<gene>
    <name evidence="1" type="ORF">A5642_19155</name>
    <name evidence="2" type="ORF">EUA03_24580</name>
</gene>
<evidence type="ECO:0000313" key="1">
    <source>
        <dbReference type="EMBL" id="OBA87702.1"/>
    </source>
</evidence>
<proteinExistence type="predicted"/>
<dbReference type="Gene3D" id="3.40.50.10600">
    <property type="entry name" value="SpoIIaa-like domains"/>
    <property type="match status" value="1"/>
</dbReference>
<dbReference type="SUPFAM" id="SSF52091">
    <property type="entry name" value="SpoIIaa-like"/>
    <property type="match status" value="1"/>
</dbReference>
<dbReference type="Proteomes" id="UP000093962">
    <property type="component" value="Unassembled WGS sequence"/>
</dbReference>
<evidence type="ECO:0000313" key="4">
    <source>
        <dbReference type="Proteomes" id="UP000294929"/>
    </source>
</evidence>
<dbReference type="Pfam" id="PF11964">
    <property type="entry name" value="SpoIIAA-like"/>
    <property type="match status" value="1"/>
</dbReference>
<dbReference type="InterPro" id="IPR038396">
    <property type="entry name" value="SpoIIAA-like_sf"/>
</dbReference>
<dbReference type="OrthoDB" id="4729899at2"/>
<dbReference type="EMBL" id="SDLO01000031">
    <property type="protein sequence ID" value="TDK84803.1"/>
    <property type="molecule type" value="Genomic_DNA"/>
</dbReference>
<name>A0A1A0MQN9_MYCMU</name>
<protein>
    <submittedName>
        <fullName evidence="2">STAS/SEC14 domain-containing protein</fullName>
    </submittedName>
</protein>
<dbReference type="AlphaFoldDB" id="A0A1A0MQN9"/>
<reference evidence="1 3" key="1">
    <citation type="submission" date="2016-06" db="EMBL/GenBank/DDBJ databases">
        <authorList>
            <person name="Kjaerup R.B."/>
            <person name="Dalgaard T.S."/>
            <person name="Juul-Madsen H.R."/>
        </authorList>
    </citation>
    <scope>NUCLEOTIDE SEQUENCE [LARGE SCALE GENOMIC DNA]</scope>
    <source>
        <strain evidence="1 3">1199456.5</strain>
    </source>
</reference>
<sequence length="129" mass="14144">MIDQQWDSDNSILTIRPESPLSTGDFAALAHTVDPKIEHGDDLAGLIIDAPRFPGWDSFGAMVTHLRFVHDHHQHVKKVAVVTDSPMAGIAQHLVAHFIAAEIRPFPEGRVEDARAWITGGGQAEDPRP</sequence>